<dbReference type="GO" id="GO:0042371">
    <property type="term" value="P:vitamin K biosynthetic process"/>
    <property type="evidence" value="ECO:0007669"/>
    <property type="project" value="TreeGrafter"/>
</dbReference>
<comment type="subcellular location">
    <subcellularLocation>
        <location evidence="1">Membrane</location>
        <topology evidence="1">Multi-pass membrane protein</topology>
    </subcellularLocation>
</comment>
<dbReference type="InterPro" id="IPR000537">
    <property type="entry name" value="UbiA_prenyltransferase"/>
</dbReference>
<dbReference type="CDD" id="cd13962">
    <property type="entry name" value="PT_UbiA_UBIAD1"/>
    <property type="match status" value="1"/>
</dbReference>
<accession>A0A8J3NSL7</accession>
<dbReference type="PANTHER" id="PTHR13929">
    <property type="entry name" value="1,4-DIHYDROXY-2-NAPHTHOATE OCTAPRENYLTRANSFERASE"/>
    <property type="match status" value="1"/>
</dbReference>
<sequence length="343" mass="36852">MTAETSPLPLKARLAAWRYAFLTTNPPEQGVVDGVTRWLVVTRAGVLPMTLTSGLMAVLLAAVSDAAVDWLNVTLAVVGIVVAHLANNLMNDLADTEVGNDTADYPRALYAPHPILAGLVTKRQLIAGILLCQVVDLVIMVTLVVRQDWWIVAFAVGGLFLSYAYTAPPLRLKKVGLGELDVLLTWGPLMVGGVYYAGTGTLPWQVLAAATVYALLPTTVLMAKHIDKLPYDGPAGTKTFPVLIGERAAKRLTQAMMVAFYVGVAVLVAVRALPWPALLVLLAVPMLVKVVRAFDQPVPAEPPADNPVWPLWWAPIAFLHTRRAGGLLILGLLGWAVWLAVRG</sequence>
<evidence type="ECO:0000256" key="1">
    <source>
        <dbReference type="ARBA" id="ARBA00004141"/>
    </source>
</evidence>
<evidence type="ECO:0000256" key="2">
    <source>
        <dbReference type="ARBA" id="ARBA00004863"/>
    </source>
</evidence>
<evidence type="ECO:0000313" key="9">
    <source>
        <dbReference type="EMBL" id="GIF90701.1"/>
    </source>
</evidence>
<feature type="transmembrane region" description="Helical" evidence="8">
    <location>
        <begin position="149"/>
        <end position="168"/>
    </location>
</feature>
<protein>
    <recommendedName>
        <fullName evidence="11">1,4-dihydroxy-2-naphthoate octaprenyltransferase</fullName>
    </recommendedName>
</protein>
<feature type="transmembrane region" description="Helical" evidence="8">
    <location>
        <begin position="258"/>
        <end position="284"/>
    </location>
</feature>
<keyword evidence="3" id="KW-0474">Menaquinone biosynthesis</keyword>
<keyword evidence="7 8" id="KW-0472">Membrane</keyword>
<dbReference type="Gene3D" id="1.10.357.140">
    <property type="entry name" value="UbiA prenyltransferase"/>
    <property type="match status" value="1"/>
</dbReference>
<dbReference type="Proteomes" id="UP000619293">
    <property type="component" value="Unassembled WGS sequence"/>
</dbReference>
<dbReference type="GO" id="GO:0009234">
    <property type="term" value="P:menaquinone biosynthetic process"/>
    <property type="evidence" value="ECO:0007669"/>
    <property type="project" value="UniProtKB-UniPathway"/>
</dbReference>
<comment type="caution">
    <text evidence="9">The sequence shown here is derived from an EMBL/GenBank/DDBJ whole genome shotgun (WGS) entry which is preliminary data.</text>
</comment>
<evidence type="ECO:0000256" key="5">
    <source>
        <dbReference type="ARBA" id="ARBA00022692"/>
    </source>
</evidence>
<dbReference type="GO" id="GO:0016020">
    <property type="term" value="C:membrane"/>
    <property type="evidence" value="ECO:0007669"/>
    <property type="project" value="UniProtKB-SubCell"/>
</dbReference>
<evidence type="ECO:0000256" key="8">
    <source>
        <dbReference type="SAM" id="Phobius"/>
    </source>
</evidence>
<dbReference type="RefSeq" id="WP_191843077.1">
    <property type="nucleotide sequence ID" value="NZ_BAAALB010000031.1"/>
</dbReference>
<dbReference type="PANTHER" id="PTHR13929:SF0">
    <property type="entry name" value="UBIA PRENYLTRANSFERASE DOMAIN-CONTAINING PROTEIN 1"/>
    <property type="match status" value="1"/>
</dbReference>
<dbReference type="UniPathway" id="UPA00079"/>
<comment type="pathway">
    <text evidence="2">Quinol/quinone metabolism; menaquinone biosynthesis.</text>
</comment>
<evidence type="ECO:0000256" key="4">
    <source>
        <dbReference type="ARBA" id="ARBA00022679"/>
    </source>
</evidence>
<evidence type="ECO:0000256" key="3">
    <source>
        <dbReference type="ARBA" id="ARBA00022428"/>
    </source>
</evidence>
<feature type="transmembrane region" description="Helical" evidence="8">
    <location>
        <begin position="46"/>
        <end position="64"/>
    </location>
</feature>
<dbReference type="Pfam" id="PF01040">
    <property type="entry name" value="UbiA"/>
    <property type="match status" value="1"/>
</dbReference>
<dbReference type="AlphaFoldDB" id="A0A8J3NSL7"/>
<feature type="transmembrane region" description="Helical" evidence="8">
    <location>
        <begin position="324"/>
        <end position="341"/>
    </location>
</feature>
<keyword evidence="10" id="KW-1185">Reference proteome</keyword>
<keyword evidence="5 8" id="KW-0812">Transmembrane</keyword>
<gene>
    <name evidence="9" type="ORF">Cch02nite_41450</name>
</gene>
<evidence type="ECO:0000256" key="7">
    <source>
        <dbReference type="ARBA" id="ARBA00023136"/>
    </source>
</evidence>
<organism evidence="9 10">
    <name type="scientific">Catellatospora chokoriensis</name>
    <dbReference type="NCBI Taxonomy" id="310353"/>
    <lineage>
        <taxon>Bacteria</taxon>
        <taxon>Bacillati</taxon>
        <taxon>Actinomycetota</taxon>
        <taxon>Actinomycetes</taxon>
        <taxon>Micromonosporales</taxon>
        <taxon>Micromonosporaceae</taxon>
        <taxon>Catellatospora</taxon>
    </lineage>
</organism>
<keyword evidence="4" id="KW-0808">Transferase</keyword>
<feature type="transmembrane region" description="Helical" evidence="8">
    <location>
        <begin position="125"/>
        <end position="143"/>
    </location>
</feature>
<dbReference type="EMBL" id="BONG01000025">
    <property type="protein sequence ID" value="GIF90701.1"/>
    <property type="molecule type" value="Genomic_DNA"/>
</dbReference>
<dbReference type="InterPro" id="IPR026046">
    <property type="entry name" value="UBIAD1"/>
</dbReference>
<feature type="transmembrane region" description="Helical" evidence="8">
    <location>
        <begin position="180"/>
        <end position="198"/>
    </location>
</feature>
<name>A0A8J3NSL7_9ACTN</name>
<reference evidence="9 10" key="1">
    <citation type="submission" date="2021-01" db="EMBL/GenBank/DDBJ databases">
        <title>Whole genome shotgun sequence of Catellatospora chokoriensis NBRC 107358.</title>
        <authorList>
            <person name="Komaki H."/>
            <person name="Tamura T."/>
        </authorList>
    </citation>
    <scope>NUCLEOTIDE SEQUENCE [LARGE SCALE GENOMIC DNA]</scope>
    <source>
        <strain evidence="9 10">NBRC 107358</strain>
    </source>
</reference>
<evidence type="ECO:0000256" key="6">
    <source>
        <dbReference type="ARBA" id="ARBA00022989"/>
    </source>
</evidence>
<proteinExistence type="predicted"/>
<feature type="transmembrane region" description="Helical" evidence="8">
    <location>
        <begin position="70"/>
        <end position="86"/>
    </location>
</feature>
<dbReference type="InterPro" id="IPR044878">
    <property type="entry name" value="UbiA_sf"/>
</dbReference>
<dbReference type="GO" id="GO:0004659">
    <property type="term" value="F:prenyltransferase activity"/>
    <property type="evidence" value="ECO:0007669"/>
    <property type="project" value="InterPro"/>
</dbReference>
<evidence type="ECO:0000313" key="10">
    <source>
        <dbReference type="Proteomes" id="UP000619293"/>
    </source>
</evidence>
<evidence type="ECO:0008006" key="11">
    <source>
        <dbReference type="Google" id="ProtNLM"/>
    </source>
</evidence>
<keyword evidence="6 8" id="KW-1133">Transmembrane helix</keyword>